<dbReference type="InterPro" id="IPR039060">
    <property type="entry name" value="Antitox_HigA"/>
</dbReference>
<dbReference type="EMBL" id="CP020370">
    <property type="protein sequence ID" value="AUB84643.1"/>
    <property type="molecule type" value="Genomic_DNA"/>
</dbReference>
<sequence>MDIRPIRTEPDYEAALDEIASLMGDDPLLGTPEGDRLDVLTTLVQAYEAQHHPVPPPDPIEAIKFRMEQQGLTVADMKPYIGPPHRVYEVLARKRSLSLAMIRRLHRGLGIPAESLIGP</sequence>
<dbReference type="KEGG" id="tsy:THSYN_04485"/>
<accession>A0A2K8UGC4</accession>
<dbReference type="PANTHER" id="PTHR40455:SF1">
    <property type="entry name" value="ANTITOXIN HIGA"/>
    <property type="match status" value="1"/>
</dbReference>
<name>A0A2K8UGC4_9GAMM</name>
<evidence type="ECO:0000313" key="1">
    <source>
        <dbReference type="EMBL" id="AUB84643.1"/>
    </source>
</evidence>
<dbReference type="InterPro" id="IPR010982">
    <property type="entry name" value="Lambda_DNA-bd_dom_sf"/>
</dbReference>
<keyword evidence="2" id="KW-1185">Reference proteome</keyword>
<dbReference type="AlphaFoldDB" id="A0A2K8UGC4"/>
<proteinExistence type="predicted"/>
<dbReference type="Gene3D" id="1.10.260.40">
    <property type="entry name" value="lambda repressor-like DNA-binding domains"/>
    <property type="match status" value="1"/>
</dbReference>
<gene>
    <name evidence="1" type="ORF">THSYN_04485</name>
</gene>
<organism evidence="1 2">
    <name type="scientific">Candidatus Thiodictyon syntrophicum</name>
    <dbReference type="NCBI Taxonomy" id="1166950"/>
    <lineage>
        <taxon>Bacteria</taxon>
        <taxon>Pseudomonadati</taxon>
        <taxon>Pseudomonadota</taxon>
        <taxon>Gammaproteobacteria</taxon>
        <taxon>Chromatiales</taxon>
        <taxon>Chromatiaceae</taxon>
        <taxon>Thiodictyon</taxon>
    </lineage>
</organism>
<evidence type="ECO:0000313" key="2">
    <source>
        <dbReference type="Proteomes" id="UP000232638"/>
    </source>
</evidence>
<dbReference type="GO" id="GO:0006355">
    <property type="term" value="P:regulation of DNA-templated transcription"/>
    <property type="evidence" value="ECO:0007669"/>
    <property type="project" value="InterPro"/>
</dbReference>
<reference evidence="1 2" key="1">
    <citation type="submission" date="2017-03" db="EMBL/GenBank/DDBJ databases">
        <title>Complete genome sequence of Candidatus 'Thiodictyon syntrophicum' sp. nov. strain Cad16T, a photolithoautotroph purple sulfur bacterium isolated from an alpine meromictic lake.</title>
        <authorList>
            <person name="Luedin S.M."/>
            <person name="Pothier J.F."/>
            <person name="Danza F."/>
            <person name="Storelli N."/>
            <person name="Wittwer M."/>
            <person name="Tonolla M."/>
        </authorList>
    </citation>
    <scope>NUCLEOTIDE SEQUENCE [LARGE SCALE GENOMIC DNA]</scope>
    <source>
        <strain evidence="1 2">Cad16T</strain>
    </source>
</reference>
<dbReference type="Proteomes" id="UP000232638">
    <property type="component" value="Chromosome"/>
</dbReference>
<dbReference type="RefSeq" id="WP_100922296.1">
    <property type="nucleotide sequence ID" value="NZ_CP020370.1"/>
</dbReference>
<dbReference type="GO" id="GO:0001046">
    <property type="term" value="F:core promoter sequence-specific DNA binding"/>
    <property type="evidence" value="ECO:0007669"/>
    <property type="project" value="TreeGrafter"/>
</dbReference>
<dbReference type="PANTHER" id="PTHR40455">
    <property type="entry name" value="ANTITOXIN HIGA"/>
    <property type="match status" value="1"/>
</dbReference>
<protein>
    <submittedName>
        <fullName evidence="1">Transcriptional regulator</fullName>
    </submittedName>
</protein>
<dbReference type="OrthoDB" id="9796786at2"/>